<dbReference type="EMBL" id="JXYQ01000017">
    <property type="protein sequence ID" value="KJA11283.1"/>
    <property type="molecule type" value="Genomic_DNA"/>
</dbReference>
<sequence>MVVSLELAEQVGPQFDVSGHEVTRPWLRVDCRPHLGIMWGIARENSVGEKRGFEGKSGVQLWPFFL</sequence>
<organism evidence="1 2">
    <name type="scientific">Acidovorax temperans</name>
    <dbReference type="NCBI Taxonomy" id="80878"/>
    <lineage>
        <taxon>Bacteria</taxon>
        <taxon>Pseudomonadati</taxon>
        <taxon>Pseudomonadota</taxon>
        <taxon>Betaproteobacteria</taxon>
        <taxon>Burkholderiales</taxon>
        <taxon>Comamonadaceae</taxon>
        <taxon>Acidovorax</taxon>
    </lineage>
</organism>
<name>A0A0D7KDM5_9BURK</name>
<evidence type="ECO:0000313" key="2">
    <source>
        <dbReference type="Proteomes" id="UP000032566"/>
    </source>
</evidence>
<dbReference type="STRING" id="80878.RP29_06030"/>
<keyword evidence="2" id="KW-1185">Reference proteome</keyword>
<accession>A0A0D7KDM5</accession>
<evidence type="ECO:0000313" key="1">
    <source>
        <dbReference type="EMBL" id="KJA11283.1"/>
    </source>
</evidence>
<proteinExistence type="predicted"/>
<dbReference type="PATRIC" id="fig|80878.5.peg.521"/>
<reference evidence="1 2" key="1">
    <citation type="submission" date="2014-12" db="EMBL/GenBank/DDBJ databases">
        <title>Isolation of bacteria from lake water.</title>
        <authorList>
            <person name="Sheng K.-Y."/>
            <person name="Chin P.-S."/>
            <person name="Chan K.-G."/>
            <person name="Tan G.S."/>
        </authorList>
    </citation>
    <scope>NUCLEOTIDE SEQUENCE [LARGE SCALE GENOMIC DNA]</scope>
    <source>
        <strain evidence="1 2">KY4</strain>
    </source>
</reference>
<gene>
    <name evidence="1" type="ORF">RP29_06030</name>
</gene>
<comment type="caution">
    <text evidence="1">The sequence shown here is derived from an EMBL/GenBank/DDBJ whole genome shotgun (WGS) entry which is preliminary data.</text>
</comment>
<dbReference type="AlphaFoldDB" id="A0A0D7KDM5"/>
<protein>
    <submittedName>
        <fullName evidence="1">Uncharacterized protein</fullName>
    </submittedName>
</protein>
<dbReference type="Proteomes" id="UP000032566">
    <property type="component" value="Unassembled WGS sequence"/>
</dbReference>